<keyword evidence="3" id="KW-1185">Reference proteome</keyword>
<organism evidence="2 3">
    <name type="scientific">Mycolicibacterium wolinskyi</name>
    <dbReference type="NCBI Taxonomy" id="59750"/>
    <lineage>
        <taxon>Bacteria</taxon>
        <taxon>Bacillati</taxon>
        <taxon>Actinomycetota</taxon>
        <taxon>Actinomycetes</taxon>
        <taxon>Mycobacteriales</taxon>
        <taxon>Mycobacteriaceae</taxon>
        <taxon>Mycolicibacterium</taxon>
    </lineage>
</organism>
<dbReference type="STRING" id="59750.AWC31_11510"/>
<reference evidence="2 3" key="1">
    <citation type="submission" date="2015-07" db="EMBL/GenBank/DDBJ databases">
        <title>A draft genome sequence of Mycobacterium wolinskyi.</title>
        <authorList>
            <person name="de Man T.J."/>
            <person name="Perry K.A."/>
            <person name="Coulliette A.D."/>
            <person name="Jensen B."/>
            <person name="Toney N.C."/>
            <person name="Limbago B.M."/>
            <person name="Noble-Wang J."/>
        </authorList>
    </citation>
    <scope>NUCLEOTIDE SEQUENCE [LARGE SCALE GENOMIC DNA]</scope>
    <source>
        <strain evidence="2 3">CDC_01</strain>
    </source>
</reference>
<comment type="caution">
    <text evidence="2">The sequence shown here is derived from an EMBL/GenBank/DDBJ whole genome shotgun (WGS) entry which is preliminary data.</text>
</comment>
<protein>
    <recommendedName>
        <fullName evidence="1">SnoaL-like domain-containing protein</fullName>
    </recommendedName>
</protein>
<name>A0A132PJW2_9MYCO</name>
<dbReference type="PATRIC" id="fig|59750.3.peg.1376"/>
<sequence>MSFTRAELLAAAERSPQAAGAHDRDGWVGLFADGGQVEDPVGSRPHIGHERIARFYDTFIGPRDITFHRDVDIVDGTTVIRDLELEVAMGSSVTMRIPAYLRYVLRAGTDGPQIAELQAYWELPAMVGQFARNGLGAVPAGLQLTGALLRNQGPAGAVGFASGFRGAGRRGRKLFTGLLADLCAGDEVALRRRLKRDTAVLAGDTAPLTASRLVEQTTGANWRKVIASGHSFVAGLDSGGRRAVLIADLTAKPVAVERLRYFAE</sequence>
<gene>
    <name evidence="2" type="ORF">AFM11_20205</name>
</gene>
<accession>A0A132PJW2</accession>
<dbReference type="InterPro" id="IPR032710">
    <property type="entry name" value="NTF2-like_dom_sf"/>
</dbReference>
<evidence type="ECO:0000259" key="1">
    <source>
        <dbReference type="Pfam" id="PF12680"/>
    </source>
</evidence>
<dbReference type="SUPFAM" id="SSF54427">
    <property type="entry name" value="NTF2-like"/>
    <property type="match status" value="1"/>
</dbReference>
<feature type="domain" description="SnoaL-like" evidence="1">
    <location>
        <begin position="13"/>
        <end position="99"/>
    </location>
</feature>
<dbReference type="RefSeq" id="WP_067851920.1">
    <property type="nucleotide sequence ID" value="NZ_LGTW01000013.1"/>
</dbReference>
<dbReference type="Proteomes" id="UP000070612">
    <property type="component" value="Unassembled WGS sequence"/>
</dbReference>
<dbReference type="InterPro" id="IPR037401">
    <property type="entry name" value="SnoaL-like"/>
</dbReference>
<dbReference type="AlphaFoldDB" id="A0A132PJW2"/>
<evidence type="ECO:0000313" key="3">
    <source>
        <dbReference type="Proteomes" id="UP000070612"/>
    </source>
</evidence>
<evidence type="ECO:0000313" key="2">
    <source>
        <dbReference type="EMBL" id="KWX22477.1"/>
    </source>
</evidence>
<dbReference type="Pfam" id="PF12680">
    <property type="entry name" value="SnoaL_2"/>
    <property type="match status" value="1"/>
</dbReference>
<proteinExistence type="predicted"/>
<dbReference type="Gene3D" id="3.10.450.50">
    <property type="match status" value="1"/>
</dbReference>
<dbReference type="EMBL" id="LGTW01000013">
    <property type="protein sequence ID" value="KWX22477.1"/>
    <property type="molecule type" value="Genomic_DNA"/>
</dbReference>